<feature type="domain" description="C2H2-type" evidence="11">
    <location>
        <begin position="1011"/>
        <end position="1038"/>
    </location>
</feature>
<sequence length="1039" mass="118031">MNTTECRSLKRKVDKSQHHGGGRSKIAKEASTEILTTSMHLVMLRDNDWTCLDSSPSPWEENTSAKISEREENEDGSISCGVMWKGSDTNQLESTLLQVCLDCKREANGKKFNCETQMFYCFPVTSTREVLIPEIGCQTATSKQATSTSRNLKNIKQEVQDQDCTSHPLVCCVRGCESRSDEVDPSVSFYTVPSDEEQKLLWTELFDIVPDYQRLSHHHVCSRHFMTPKQLPVTKTKTRKKKTCDMLLAEEAEKIKQGLAAGRPKRTPKPNKNYDWAELATFIKTEVDTPDEMDLIPVSKTSTRSLGLATRQRKQPFASVKKEDKENESPSPDADTSVFENADEYGENVSLPSHPRAPPPKPKGRPHRIRDICTQTDVLPSSSLKIPLREVKVQCNLTNEPLVSCPTCSIINWMRLEELLIDCLSKIERVFHDPLLSICLDKVLGNIEEPNHATNVLKLLSGMERDLLESPKDIILVSSQDEEVEIENVIHPEVEAPVTGVREITPKLWQAKVKLKTEDDDDEEVLKVDPDGLGLQEATELDDEEFQPDFPDADEDEDEEQELDDEEWSISRRDSDSGVSSKRKQKKMQLRHKKEPGDNRSPCEVKECWPSFMEPRDTSQRRSGSSASTEDPQSGFYAGSLEKNGSHTNAWLQKKCRSERVGTLRSNTGSHGVCESPQGSGPHRKMSYRQNMSDRQDVSDSGGSTRSARYSCDECGKVFTQRQAVRYHKVWRHNAERRGPCPHCHYKAPDTTKLRLHIKKVHRGYMPYKCRFCPKQFKCHSNHKEHEARHQGEGDFECHLCDKKFALQSSLARHVRYHKGERPFCCHHCGKSFKSKPHLQRHITCLHLKEKRVVCEVCGAAHHNNWNLKIHMKTHQVSDHNREHICSHCGSQFKNSSSLMVHIRKVHTVTVVQSSKTADVEVQTPESSGKQLTSIFEEPARKTKDELAHQEDTEGSLIVIGEVLSSTPPQMTEHRTIVIDGGSQDNLQQLPEGFAYNDFTEDSSMHTLELYSCDACFMVFQSEGELLQHNCTHTFTTSY</sequence>
<gene>
    <name evidence="13" type="ORF">OTU49_001692</name>
</gene>
<feature type="region of interest" description="Disordered" evidence="10">
    <location>
        <begin position="662"/>
        <end position="706"/>
    </location>
</feature>
<feature type="compositionally biased region" description="Acidic residues" evidence="10">
    <location>
        <begin position="539"/>
        <end position="568"/>
    </location>
</feature>
<comment type="subcellular location">
    <subcellularLocation>
        <location evidence="1">Nucleus</location>
    </subcellularLocation>
</comment>
<dbReference type="SUPFAM" id="SSF57716">
    <property type="entry name" value="Glucocorticoid receptor-like (DNA-binding domain)"/>
    <property type="match status" value="1"/>
</dbReference>
<dbReference type="FunFam" id="3.30.160.60:FF:000100">
    <property type="entry name" value="Zinc finger 45-like"/>
    <property type="match status" value="1"/>
</dbReference>
<keyword evidence="2" id="KW-0479">Metal-binding</keyword>
<evidence type="ECO:0000256" key="1">
    <source>
        <dbReference type="ARBA" id="ARBA00004123"/>
    </source>
</evidence>
<dbReference type="InterPro" id="IPR036236">
    <property type="entry name" value="Znf_C2H2_sf"/>
</dbReference>
<evidence type="ECO:0000256" key="10">
    <source>
        <dbReference type="SAM" id="MobiDB-lite"/>
    </source>
</evidence>
<feature type="compositionally biased region" description="Basic residues" evidence="10">
    <location>
        <begin position="9"/>
        <end position="22"/>
    </location>
</feature>
<dbReference type="GO" id="GO:0005634">
    <property type="term" value="C:nucleus"/>
    <property type="evidence" value="ECO:0007669"/>
    <property type="project" value="UniProtKB-SubCell"/>
</dbReference>
<keyword evidence="14" id="KW-1185">Reference proteome</keyword>
<feature type="compositionally biased region" description="Basic and acidic residues" evidence="10">
    <location>
        <begin position="595"/>
        <end position="607"/>
    </location>
</feature>
<feature type="region of interest" description="Disordered" evidence="10">
    <location>
        <begin position="54"/>
        <end position="74"/>
    </location>
</feature>
<keyword evidence="5" id="KW-0862">Zinc</keyword>
<dbReference type="PROSITE" id="PS00028">
    <property type="entry name" value="ZINC_FINGER_C2H2_1"/>
    <property type="match status" value="6"/>
</dbReference>
<reference evidence="13 14" key="1">
    <citation type="journal article" date="2024" name="BMC Genomics">
        <title>Genome assembly of redclaw crayfish (Cherax quadricarinatus) provides insights into its immune adaptation and hypoxia tolerance.</title>
        <authorList>
            <person name="Liu Z."/>
            <person name="Zheng J."/>
            <person name="Li H."/>
            <person name="Fang K."/>
            <person name="Wang S."/>
            <person name="He J."/>
            <person name="Zhou D."/>
            <person name="Weng S."/>
            <person name="Chi M."/>
            <person name="Gu Z."/>
            <person name="He J."/>
            <person name="Li F."/>
            <person name="Wang M."/>
        </authorList>
    </citation>
    <scope>NUCLEOTIDE SEQUENCE [LARGE SCALE GENOMIC DNA]</scope>
    <source>
        <strain evidence="13">ZL_2023a</strain>
    </source>
</reference>
<evidence type="ECO:0000259" key="12">
    <source>
        <dbReference type="PROSITE" id="PS50950"/>
    </source>
</evidence>
<evidence type="ECO:0000256" key="7">
    <source>
        <dbReference type="ARBA" id="ARBA00023242"/>
    </source>
</evidence>
<feature type="domain" description="C2H2-type" evidence="11">
    <location>
        <begin position="768"/>
        <end position="795"/>
    </location>
</feature>
<keyword evidence="7" id="KW-0539">Nucleus</keyword>
<evidence type="ECO:0000256" key="3">
    <source>
        <dbReference type="ARBA" id="ARBA00022737"/>
    </source>
</evidence>
<dbReference type="Gene3D" id="3.30.160.60">
    <property type="entry name" value="Classic Zinc Finger"/>
    <property type="match status" value="4"/>
</dbReference>
<dbReference type="AlphaFoldDB" id="A0AAW0XE85"/>
<protein>
    <submittedName>
        <fullName evidence="13">Uncharacterized protein</fullName>
    </submittedName>
</protein>
<evidence type="ECO:0000256" key="2">
    <source>
        <dbReference type="ARBA" id="ARBA00022723"/>
    </source>
</evidence>
<feature type="compositionally biased region" description="Polar residues" evidence="10">
    <location>
        <begin position="621"/>
        <end position="632"/>
    </location>
</feature>
<feature type="domain" description="C2H2-type" evidence="11">
    <location>
        <begin position="796"/>
        <end position="823"/>
    </location>
</feature>
<evidence type="ECO:0000313" key="13">
    <source>
        <dbReference type="EMBL" id="KAK8742828.1"/>
    </source>
</evidence>
<evidence type="ECO:0000256" key="8">
    <source>
        <dbReference type="PROSITE-ProRule" id="PRU00042"/>
    </source>
</evidence>
<feature type="compositionally biased region" description="Basic residues" evidence="10">
    <location>
        <begin position="581"/>
        <end position="594"/>
    </location>
</feature>
<evidence type="ECO:0000256" key="9">
    <source>
        <dbReference type="PROSITE-ProRule" id="PRU00309"/>
    </source>
</evidence>
<dbReference type="SMART" id="SM00355">
    <property type="entry name" value="ZnF_C2H2"/>
    <property type="match status" value="8"/>
</dbReference>
<evidence type="ECO:0000256" key="5">
    <source>
        <dbReference type="ARBA" id="ARBA00022833"/>
    </source>
</evidence>
<comment type="caution">
    <text evidence="13">The sequence shown here is derived from an EMBL/GenBank/DDBJ whole genome shotgun (WGS) entry which is preliminary data.</text>
</comment>
<feature type="domain" description="THAP-type" evidence="12">
    <location>
        <begin position="167"/>
        <end position="240"/>
    </location>
</feature>
<feature type="region of interest" description="Disordered" evidence="10">
    <location>
        <begin position="519"/>
        <end position="643"/>
    </location>
</feature>
<dbReference type="PROSITE" id="PS50157">
    <property type="entry name" value="ZINC_FINGER_C2H2_2"/>
    <property type="match status" value="6"/>
</dbReference>
<dbReference type="PANTHER" id="PTHR24394">
    <property type="entry name" value="ZINC FINGER PROTEIN"/>
    <property type="match status" value="1"/>
</dbReference>
<evidence type="ECO:0000256" key="4">
    <source>
        <dbReference type="ARBA" id="ARBA00022771"/>
    </source>
</evidence>
<dbReference type="InterPro" id="IPR006612">
    <property type="entry name" value="THAP_Znf"/>
</dbReference>
<feature type="region of interest" description="Disordered" evidence="10">
    <location>
        <begin position="306"/>
        <end position="368"/>
    </location>
</feature>
<dbReference type="GO" id="GO:0008270">
    <property type="term" value="F:zinc ion binding"/>
    <property type="evidence" value="ECO:0007669"/>
    <property type="project" value="UniProtKB-KW"/>
</dbReference>
<feature type="domain" description="C2H2-type" evidence="11">
    <location>
        <begin position="710"/>
        <end position="738"/>
    </location>
</feature>
<dbReference type="Pfam" id="PF00096">
    <property type="entry name" value="zf-C2H2"/>
    <property type="match status" value="4"/>
</dbReference>
<keyword evidence="4 8" id="KW-0863">Zinc-finger</keyword>
<organism evidence="13 14">
    <name type="scientific">Cherax quadricarinatus</name>
    <name type="common">Australian red claw crayfish</name>
    <dbReference type="NCBI Taxonomy" id="27406"/>
    <lineage>
        <taxon>Eukaryota</taxon>
        <taxon>Metazoa</taxon>
        <taxon>Ecdysozoa</taxon>
        <taxon>Arthropoda</taxon>
        <taxon>Crustacea</taxon>
        <taxon>Multicrustacea</taxon>
        <taxon>Malacostraca</taxon>
        <taxon>Eumalacostraca</taxon>
        <taxon>Eucarida</taxon>
        <taxon>Decapoda</taxon>
        <taxon>Pleocyemata</taxon>
        <taxon>Astacidea</taxon>
        <taxon>Parastacoidea</taxon>
        <taxon>Parastacidae</taxon>
        <taxon>Cherax</taxon>
    </lineage>
</organism>
<dbReference type="SUPFAM" id="SSF57667">
    <property type="entry name" value="beta-beta-alpha zinc fingers"/>
    <property type="match status" value="4"/>
</dbReference>
<dbReference type="Proteomes" id="UP001445076">
    <property type="component" value="Unassembled WGS sequence"/>
</dbReference>
<feature type="region of interest" description="Disordered" evidence="10">
    <location>
        <begin position="1"/>
        <end position="29"/>
    </location>
</feature>
<feature type="compositionally biased region" description="Polar residues" evidence="10">
    <location>
        <begin position="54"/>
        <end position="66"/>
    </location>
</feature>
<dbReference type="PANTHER" id="PTHR24394:SF29">
    <property type="entry name" value="MYONEURIN"/>
    <property type="match status" value="1"/>
</dbReference>
<dbReference type="GO" id="GO:0003677">
    <property type="term" value="F:DNA binding"/>
    <property type="evidence" value="ECO:0007669"/>
    <property type="project" value="UniProtKB-UniRule"/>
</dbReference>
<dbReference type="GO" id="GO:0000981">
    <property type="term" value="F:DNA-binding transcription factor activity, RNA polymerase II-specific"/>
    <property type="evidence" value="ECO:0007669"/>
    <property type="project" value="TreeGrafter"/>
</dbReference>
<keyword evidence="3" id="KW-0677">Repeat</keyword>
<feature type="domain" description="C2H2-type" evidence="11">
    <location>
        <begin position="884"/>
        <end position="908"/>
    </location>
</feature>
<dbReference type="EMBL" id="JARKIK010000027">
    <property type="protein sequence ID" value="KAK8742828.1"/>
    <property type="molecule type" value="Genomic_DNA"/>
</dbReference>
<proteinExistence type="predicted"/>
<name>A0AAW0XE85_CHEQU</name>
<keyword evidence="6 9" id="KW-0238">DNA-binding</keyword>
<dbReference type="InterPro" id="IPR013087">
    <property type="entry name" value="Znf_C2H2_type"/>
</dbReference>
<evidence type="ECO:0000259" key="11">
    <source>
        <dbReference type="PROSITE" id="PS50157"/>
    </source>
</evidence>
<feature type="domain" description="C2H2-type" evidence="11">
    <location>
        <begin position="824"/>
        <end position="852"/>
    </location>
</feature>
<accession>A0AAW0XE85</accession>
<evidence type="ECO:0000256" key="6">
    <source>
        <dbReference type="ARBA" id="ARBA00023125"/>
    </source>
</evidence>
<dbReference type="PROSITE" id="PS50950">
    <property type="entry name" value="ZF_THAP"/>
    <property type="match status" value="1"/>
</dbReference>
<evidence type="ECO:0000313" key="14">
    <source>
        <dbReference type="Proteomes" id="UP001445076"/>
    </source>
</evidence>